<dbReference type="FunFam" id="1.25.40.10:FF:000158">
    <property type="entry name" value="pentatricopeptide repeat-containing protein At2g33680"/>
    <property type="match status" value="1"/>
</dbReference>
<organism evidence="5 6">
    <name type="scientific">Eruca vesicaria subsp. sativa</name>
    <name type="common">Garden rocket</name>
    <name type="synonym">Eruca sativa</name>
    <dbReference type="NCBI Taxonomy" id="29727"/>
    <lineage>
        <taxon>Eukaryota</taxon>
        <taxon>Viridiplantae</taxon>
        <taxon>Streptophyta</taxon>
        <taxon>Embryophyta</taxon>
        <taxon>Tracheophyta</taxon>
        <taxon>Spermatophyta</taxon>
        <taxon>Magnoliopsida</taxon>
        <taxon>eudicotyledons</taxon>
        <taxon>Gunneridae</taxon>
        <taxon>Pentapetalae</taxon>
        <taxon>rosids</taxon>
        <taxon>malvids</taxon>
        <taxon>Brassicales</taxon>
        <taxon>Brassicaceae</taxon>
        <taxon>Brassiceae</taxon>
        <taxon>Eruca</taxon>
    </lineage>
</organism>
<dbReference type="Pfam" id="PF13041">
    <property type="entry name" value="PPR_2"/>
    <property type="match status" value="1"/>
</dbReference>
<dbReference type="GO" id="GO:0099402">
    <property type="term" value="P:plant organ development"/>
    <property type="evidence" value="ECO:0007669"/>
    <property type="project" value="UniProtKB-ARBA"/>
</dbReference>
<name>A0ABC8IWC7_ERUVS</name>
<dbReference type="InterPro" id="IPR011990">
    <property type="entry name" value="TPR-like_helical_dom_sf"/>
</dbReference>
<evidence type="ECO:0000259" key="4">
    <source>
        <dbReference type="Pfam" id="PF14432"/>
    </source>
</evidence>
<feature type="domain" description="DYW" evidence="4">
    <location>
        <begin position="241"/>
        <end position="322"/>
    </location>
</feature>
<evidence type="ECO:0000313" key="6">
    <source>
        <dbReference type="Proteomes" id="UP001642260"/>
    </source>
</evidence>
<comment type="similarity">
    <text evidence="1">Belongs to the PPR family. PCMP-H subfamily.</text>
</comment>
<gene>
    <name evidence="5" type="ORF">ERUC_LOCUS573</name>
</gene>
<dbReference type="InterPro" id="IPR046848">
    <property type="entry name" value="E_motif"/>
</dbReference>
<dbReference type="NCBIfam" id="TIGR00756">
    <property type="entry name" value="PPR"/>
    <property type="match status" value="2"/>
</dbReference>
<keyword evidence="2" id="KW-0677">Repeat</keyword>
<dbReference type="Gene3D" id="1.25.40.10">
    <property type="entry name" value="Tetratricopeptide repeat domain"/>
    <property type="match status" value="1"/>
</dbReference>
<dbReference type="InterPro" id="IPR002885">
    <property type="entry name" value="PPR_rpt"/>
</dbReference>
<evidence type="ECO:0000313" key="5">
    <source>
        <dbReference type="EMBL" id="CAH8283329.1"/>
    </source>
</evidence>
<evidence type="ECO:0000256" key="2">
    <source>
        <dbReference type="ARBA" id="ARBA00022737"/>
    </source>
</evidence>
<evidence type="ECO:0000256" key="1">
    <source>
        <dbReference type="ARBA" id="ARBA00006643"/>
    </source>
</evidence>
<dbReference type="PANTHER" id="PTHR47926">
    <property type="entry name" value="PENTATRICOPEPTIDE REPEAT-CONTAINING PROTEIN"/>
    <property type="match status" value="1"/>
</dbReference>
<dbReference type="Pfam" id="PF20431">
    <property type="entry name" value="E_motif"/>
    <property type="match status" value="1"/>
</dbReference>
<dbReference type="Pfam" id="PF01535">
    <property type="entry name" value="PPR"/>
    <property type="match status" value="1"/>
</dbReference>
<dbReference type="AlphaFoldDB" id="A0ABC8IWC7"/>
<dbReference type="EMBL" id="CAKOAT010010003">
    <property type="protein sequence ID" value="CAH8283329.1"/>
    <property type="molecule type" value="Genomic_DNA"/>
</dbReference>
<keyword evidence="6" id="KW-1185">Reference proteome</keyword>
<dbReference type="InterPro" id="IPR046849">
    <property type="entry name" value="E2_motif"/>
</dbReference>
<accession>A0ABC8IWC7</accession>
<feature type="repeat" description="PPR" evidence="3">
    <location>
        <begin position="22"/>
        <end position="56"/>
    </location>
</feature>
<comment type="caution">
    <text evidence="5">The sequence shown here is derived from an EMBL/GenBank/DDBJ whole genome shotgun (WGS) entry which is preliminary data.</text>
</comment>
<dbReference type="Pfam" id="PF14432">
    <property type="entry name" value="DYW_deaminase"/>
    <property type="match status" value="1"/>
</dbReference>
<sequence>MYSKCGCLDDVCAVFESMDNPDIVAWTAFISGHAYYGNASEALRLFEEMVSCGMKPNSVTFIAVLTACSHAGMIEQGKRYLDTMLPKYNVAPTINHYDCMIDIYSRAGLLDEALKFMKNMPFESDAMSWKCFLSGCWTHKNHELGEIAGEELRQLDPEDTAGYVLPFNLYTQARRWEEAAKMMKLMNDKMLKKELSCSWIREKGKIHRFIVGDKHHPQTQDIYEKLKEFDDFMEGDVFQCSMTERREQLRDHIERLAIAYGLISVNGNARSPIKVFKNLRACPDCHEFAKHVSLVTGHEIIIRDSRRFHHFKKGKCSCNDYW</sequence>
<dbReference type="PANTHER" id="PTHR47926:SF378">
    <property type="entry name" value="PENTATRICOPEPTIDE REPEAT (PPR) SUPERFAMILY PROTEIN"/>
    <property type="match status" value="1"/>
</dbReference>
<reference evidence="5 6" key="1">
    <citation type="submission" date="2022-03" db="EMBL/GenBank/DDBJ databases">
        <authorList>
            <person name="Macdonald S."/>
            <person name="Ahmed S."/>
            <person name="Newling K."/>
        </authorList>
    </citation>
    <scope>NUCLEOTIDE SEQUENCE [LARGE SCALE GENOMIC DNA]</scope>
</reference>
<proteinExistence type="inferred from homology"/>
<protein>
    <recommendedName>
        <fullName evidence="4">DYW domain-containing protein</fullName>
    </recommendedName>
</protein>
<dbReference type="InterPro" id="IPR046960">
    <property type="entry name" value="PPR_At4g14850-like_plant"/>
</dbReference>
<dbReference type="InterPro" id="IPR032867">
    <property type="entry name" value="DYW_dom"/>
</dbReference>
<dbReference type="Proteomes" id="UP001642260">
    <property type="component" value="Unassembled WGS sequence"/>
</dbReference>
<dbReference type="Pfam" id="PF20430">
    <property type="entry name" value="Eplus_motif"/>
    <property type="match status" value="1"/>
</dbReference>
<evidence type="ECO:0000256" key="3">
    <source>
        <dbReference type="PROSITE-ProRule" id="PRU00708"/>
    </source>
</evidence>
<dbReference type="PROSITE" id="PS51375">
    <property type="entry name" value="PPR"/>
    <property type="match status" value="1"/>
</dbReference>